<feature type="compositionally biased region" description="Polar residues" evidence="8">
    <location>
        <begin position="350"/>
        <end position="360"/>
    </location>
</feature>
<feature type="region of interest" description="Disordered" evidence="8">
    <location>
        <begin position="296"/>
        <end position="326"/>
    </location>
</feature>
<comment type="caution">
    <text evidence="9">The sequence shown here is derived from an EMBL/GenBank/DDBJ whole genome shotgun (WGS) entry which is preliminary data.</text>
</comment>
<dbReference type="Pfam" id="PF12895">
    <property type="entry name" value="ANAPC3"/>
    <property type="match status" value="1"/>
</dbReference>
<evidence type="ECO:0000256" key="1">
    <source>
        <dbReference type="ARBA" id="ARBA00004123"/>
    </source>
</evidence>
<dbReference type="GO" id="GO:0031145">
    <property type="term" value="P:anaphase-promoting complex-dependent catabolic process"/>
    <property type="evidence" value="ECO:0007669"/>
    <property type="project" value="TreeGrafter"/>
</dbReference>
<evidence type="ECO:0000256" key="5">
    <source>
        <dbReference type="ARBA" id="ARBA00038210"/>
    </source>
</evidence>
<evidence type="ECO:0000256" key="4">
    <source>
        <dbReference type="ARBA" id="ARBA00023242"/>
    </source>
</evidence>
<dbReference type="Pfam" id="PF13432">
    <property type="entry name" value="TPR_16"/>
    <property type="match status" value="1"/>
</dbReference>
<dbReference type="GO" id="GO:0005680">
    <property type="term" value="C:anaphase-promoting complex"/>
    <property type="evidence" value="ECO:0007669"/>
    <property type="project" value="TreeGrafter"/>
</dbReference>
<dbReference type="InterPro" id="IPR019734">
    <property type="entry name" value="TPR_rpt"/>
</dbReference>
<name>A0A9J6CJE0_POLVA</name>
<dbReference type="Pfam" id="PF13181">
    <property type="entry name" value="TPR_8"/>
    <property type="match status" value="1"/>
</dbReference>
<keyword evidence="4" id="KW-0539">Nucleus</keyword>
<gene>
    <name evidence="9" type="ORF">PVAND_011495</name>
</gene>
<reference evidence="9" key="1">
    <citation type="submission" date="2021-03" db="EMBL/GenBank/DDBJ databases">
        <title>Chromosome level genome of the anhydrobiotic midge Polypedilum vanderplanki.</title>
        <authorList>
            <person name="Yoshida Y."/>
            <person name="Kikawada T."/>
            <person name="Gusev O."/>
        </authorList>
    </citation>
    <scope>NUCLEOTIDE SEQUENCE</scope>
    <source>
        <strain evidence="9">NIAS01</strain>
        <tissue evidence="9">Whole body or cell culture</tissue>
    </source>
</reference>
<dbReference type="PANTHER" id="PTHR12558">
    <property type="entry name" value="CELL DIVISION CYCLE 16,23,27"/>
    <property type="match status" value="1"/>
</dbReference>
<sequence>MLIQEPVQVAIWTNLNFYAFEDAIFLAERLLAEVETDESLYLLATCYYRSGRTNEAYWLLNTKGASTHKSKFLLAKCAYELKHFTEAENILCNNRTPKTQKDLDAISKEYGIELSGFVMQLMSKICQKTERISLANDCCRESLKNNPFLWQSFNDLCNRGERPNVKDIFQIRNDELLVQLENQLLYVSNACPDRNTNFNDKNISISGSQLNCITTPNNIMTTAHHFNVNTTEDTPLIENQSVVGMQYFDVETPYRKQFKYLNSNYSPVTPSFGVLPLNSPGNDNLKQTTLFITPSPPLQQNQQSQLMDSDKNISNKKIRGNLNSLVNRKEIPTTPLQQTQHTKQVVLNQSSNISSPNRTPQEQRNQQNVRRSSRIFSNYSVKENNKSPKFAKFVQPRSPPRKTSKRVSKSTKSTLNELNEKNTILNEKEKIETITSAQVKTNDISSFQNGQYNISSMKRQSADGLMILLQSLGEAYLHLQHYELDEALEVLETKVPIHHFNSSWVQSIIALIHHEKREYEQAVKIFSNIRKNEPYRLQYMEIYSTDLWHLQKETLLSILAQDLMQHSKNSAITWCVAGNCFSALKEHDTAIKFFNRAIQLDPEFPYSYTLLGHELVVTEELEKALGCYRKAILKDSRHYNAWFGIGTIYSKQERFQLAEIHFRHALKINRKNSVILVHIGVMQFYLNKRDQAIQTLLDAIKLDPKDPLSKFHHASMNFKMGKLQEALEELKELKQIVPKESVVFYLIGKIHKQLGNIDLALMHFSWATDLDPKGANNQIKDKFDSVIRSHQQPEQSDGDMRSREDFDEDDDVSLDEDEIDATASNDNNNSSGGLEESEISMNQDH</sequence>
<dbReference type="PANTHER" id="PTHR12558:SF13">
    <property type="entry name" value="CELL DIVISION CYCLE PROTEIN 27 HOMOLOG"/>
    <property type="match status" value="1"/>
</dbReference>
<protein>
    <recommendedName>
        <fullName evidence="6">Cell division cycle protein 27 homolog</fullName>
    </recommendedName>
</protein>
<proteinExistence type="inferred from homology"/>
<dbReference type="SUPFAM" id="SSF48452">
    <property type="entry name" value="TPR-like"/>
    <property type="match status" value="2"/>
</dbReference>
<dbReference type="EMBL" id="JADBJN010000001">
    <property type="protein sequence ID" value="KAG5682116.1"/>
    <property type="molecule type" value="Genomic_DNA"/>
</dbReference>
<dbReference type="GO" id="GO:0007091">
    <property type="term" value="P:metaphase/anaphase transition of mitotic cell cycle"/>
    <property type="evidence" value="ECO:0007669"/>
    <property type="project" value="TreeGrafter"/>
</dbReference>
<keyword evidence="3 7" id="KW-0802">TPR repeat</keyword>
<dbReference type="GO" id="GO:0005737">
    <property type="term" value="C:cytoplasm"/>
    <property type="evidence" value="ECO:0007669"/>
    <property type="project" value="TreeGrafter"/>
</dbReference>
<feature type="repeat" description="TPR" evidence="7">
    <location>
        <begin position="673"/>
        <end position="706"/>
    </location>
</feature>
<dbReference type="GO" id="GO:0016567">
    <property type="term" value="P:protein ubiquitination"/>
    <property type="evidence" value="ECO:0007669"/>
    <property type="project" value="TreeGrafter"/>
</dbReference>
<dbReference type="FunFam" id="1.25.40.10:FF:000018">
    <property type="entry name" value="Cell division cycle protein 27 homolog B"/>
    <property type="match status" value="1"/>
</dbReference>
<keyword evidence="2" id="KW-0677">Repeat</keyword>
<dbReference type="SMART" id="SM00028">
    <property type="entry name" value="TPR"/>
    <property type="match status" value="7"/>
</dbReference>
<comment type="similarity">
    <text evidence="5">Belongs to the APC3/CDC27 family.</text>
</comment>
<evidence type="ECO:0000256" key="3">
    <source>
        <dbReference type="ARBA" id="ARBA00022803"/>
    </source>
</evidence>
<feature type="repeat" description="TPR" evidence="7">
    <location>
        <begin position="741"/>
        <end position="774"/>
    </location>
</feature>
<dbReference type="AlphaFoldDB" id="A0A9J6CJE0"/>
<organism evidence="9 10">
    <name type="scientific">Polypedilum vanderplanki</name>
    <name type="common">Sleeping chironomid midge</name>
    <dbReference type="NCBI Taxonomy" id="319348"/>
    <lineage>
        <taxon>Eukaryota</taxon>
        <taxon>Metazoa</taxon>
        <taxon>Ecdysozoa</taxon>
        <taxon>Arthropoda</taxon>
        <taxon>Hexapoda</taxon>
        <taxon>Insecta</taxon>
        <taxon>Pterygota</taxon>
        <taxon>Neoptera</taxon>
        <taxon>Endopterygota</taxon>
        <taxon>Diptera</taxon>
        <taxon>Nematocera</taxon>
        <taxon>Chironomoidea</taxon>
        <taxon>Chironomidae</taxon>
        <taxon>Chironominae</taxon>
        <taxon>Polypedilum</taxon>
        <taxon>Polypedilum</taxon>
    </lineage>
</organism>
<evidence type="ECO:0000313" key="9">
    <source>
        <dbReference type="EMBL" id="KAG5682116.1"/>
    </source>
</evidence>
<evidence type="ECO:0000256" key="2">
    <source>
        <dbReference type="ARBA" id="ARBA00022737"/>
    </source>
</evidence>
<evidence type="ECO:0000256" key="7">
    <source>
        <dbReference type="PROSITE-ProRule" id="PRU00339"/>
    </source>
</evidence>
<feature type="compositionally biased region" description="Acidic residues" evidence="8">
    <location>
        <begin position="805"/>
        <end position="820"/>
    </location>
</feature>
<dbReference type="OrthoDB" id="329563at2759"/>
<evidence type="ECO:0000256" key="6">
    <source>
        <dbReference type="ARBA" id="ARBA00039307"/>
    </source>
</evidence>
<dbReference type="PROSITE" id="PS50005">
    <property type="entry name" value="TPR"/>
    <property type="match status" value="4"/>
</dbReference>
<feature type="region of interest" description="Disordered" evidence="8">
    <location>
        <begin position="786"/>
        <end position="845"/>
    </location>
</feature>
<feature type="repeat" description="TPR" evidence="7">
    <location>
        <begin position="571"/>
        <end position="604"/>
    </location>
</feature>
<feature type="region of interest" description="Disordered" evidence="8">
    <location>
        <begin position="350"/>
        <end position="415"/>
    </location>
</feature>
<dbReference type="Gene3D" id="1.25.40.10">
    <property type="entry name" value="Tetratricopeptide repeat domain"/>
    <property type="match status" value="4"/>
</dbReference>
<comment type="subcellular location">
    <subcellularLocation>
        <location evidence="1">Nucleus</location>
    </subcellularLocation>
</comment>
<feature type="compositionally biased region" description="Basic residues" evidence="8">
    <location>
        <begin position="399"/>
        <end position="409"/>
    </location>
</feature>
<evidence type="ECO:0000256" key="8">
    <source>
        <dbReference type="SAM" id="MobiDB-lite"/>
    </source>
</evidence>
<dbReference type="GO" id="GO:0051301">
    <property type="term" value="P:cell division"/>
    <property type="evidence" value="ECO:0007669"/>
    <property type="project" value="TreeGrafter"/>
</dbReference>
<evidence type="ECO:0000313" key="10">
    <source>
        <dbReference type="Proteomes" id="UP001107558"/>
    </source>
</evidence>
<feature type="compositionally biased region" description="Low complexity" evidence="8">
    <location>
        <begin position="824"/>
        <end position="834"/>
    </location>
</feature>
<dbReference type="Pfam" id="PF00515">
    <property type="entry name" value="TPR_1"/>
    <property type="match status" value="1"/>
</dbReference>
<accession>A0A9J6CJE0</accession>
<feature type="repeat" description="TPR" evidence="7">
    <location>
        <begin position="639"/>
        <end position="672"/>
    </location>
</feature>
<dbReference type="Proteomes" id="UP001107558">
    <property type="component" value="Chromosome 1"/>
</dbReference>
<keyword evidence="10" id="KW-1185">Reference proteome</keyword>
<dbReference type="InterPro" id="IPR011990">
    <property type="entry name" value="TPR-like_helical_dom_sf"/>
</dbReference>